<dbReference type="AlphaFoldDB" id="A0A7W6CW46"/>
<dbReference type="CDD" id="cd22233">
    <property type="entry name" value="RHH_CopAso-like"/>
    <property type="match status" value="1"/>
</dbReference>
<comment type="caution">
    <text evidence="3">The sequence shown here is derived from an EMBL/GenBank/DDBJ whole genome shotgun (WGS) entry which is preliminary data.</text>
</comment>
<sequence length="94" mass="10543">MAGKVVSFRVSDPLMQRLDKLAQVTKRDTSTLAHEALADYLARQDEQAAAIDEAILAADSGEFISNEAMTKWLESWGTDNELPPPEIDIRKKRR</sequence>
<dbReference type="Pfam" id="PF01402">
    <property type="entry name" value="RHH_1"/>
    <property type="match status" value="1"/>
</dbReference>
<dbReference type="PANTHER" id="PTHR40688:SF2">
    <property type="entry name" value="RIBBON-HELIX-HELIX PROTEIN COPG DOMAIN-CONTAINING PROTEIN"/>
    <property type="match status" value="1"/>
</dbReference>
<dbReference type="GO" id="GO:0006355">
    <property type="term" value="P:regulation of DNA-templated transcription"/>
    <property type="evidence" value="ECO:0007669"/>
    <property type="project" value="InterPro"/>
</dbReference>
<protein>
    <submittedName>
        <fullName evidence="3">Putative transcriptional regulator</fullName>
    </submittedName>
</protein>
<organism evidence="3 4">
    <name type="scientific">Rhizobium metallidurans</name>
    <dbReference type="NCBI Taxonomy" id="1265931"/>
    <lineage>
        <taxon>Bacteria</taxon>
        <taxon>Pseudomonadati</taxon>
        <taxon>Pseudomonadota</taxon>
        <taxon>Alphaproteobacteria</taxon>
        <taxon>Hyphomicrobiales</taxon>
        <taxon>Rhizobiaceae</taxon>
        <taxon>Rhizobium/Agrobacterium group</taxon>
        <taxon>Rhizobium</taxon>
    </lineage>
</organism>
<evidence type="ECO:0000313" key="4">
    <source>
        <dbReference type="Proteomes" id="UP000582090"/>
    </source>
</evidence>
<proteinExistence type="predicted"/>
<reference evidence="3 4" key="1">
    <citation type="submission" date="2020-08" db="EMBL/GenBank/DDBJ databases">
        <title>Genomic Encyclopedia of Type Strains, Phase IV (KMG-IV): sequencing the most valuable type-strain genomes for metagenomic binning, comparative biology and taxonomic classification.</title>
        <authorList>
            <person name="Goeker M."/>
        </authorList>
    </citation>
    <scope>NUCLEOTIDE SEQUENCE [LARGE SCALE GENOMIC DNA]</scope>
    <source>
        <strain evidence="3 4">DSM 26575</strain>
    </source>
</reference>
<dbReference type="PANTHER" id="PTHR40688">
    <property type="match status" value="1"/>
</dbReference>
<feature type="region of interest" description="Disordered" evidence="1">
    <location>
        <begin position="75"/>
        <end position="94"/>
    </location>
</feature>
<dbReference type="Proteomes" id="UP000582090">
    <property type="component" value="Unassembled WGS sequence"/>
</dbReference>
<dbReference type="SUPFAM" id="SSF47598">
    <property type="entry name" value="Ribbon-helix-helix"/>
    <property type="match status" value="1"/>
</dbReference>
<dbReference type="EMBL" id="JACIDW010000006">
    <property type="protein sequence ID" value="MBB3964775.1"/>
    <property type="molecule type" value="Genomic_DNA"/>
</dbReference>
<dbReference type="RefSeq" id="WP_183900396.1">
    <property type="nucleotide sequence ID" value="NZ_JACIDW010000006.1"/>
</dbReference>
<evidence type="ECO:0000256" key="1">
    <source>
        <dbReference type="SAM" id="MobiDB-lite"/>
    </source>
</evidence>
<gene>
    <name evidence="3" type="ORF">GGQ67_002438</name>
</gene>
<name>A0A7W6CW46_9HYPH</name>
<accession>A0A7W6CW46</accession>
<feature type="domain" description="Ribbon-helix-helix protein CopG" evidence="2">
    <location>
        <begin position="4"/>
        <end position="44"/>
    </location>
</feature>
<dbReference type="InterPro" id="IPR002145">
    <property type="entry name" value="CopG"/>
</dbReference>
<evidence type="ECO:0000259" key="2">
    <source>
        <dbReference type="Pfam" id="PF01402"/>
    </source>
</evidence>
<dbReference type="InterPro" id="IPR010985">
    <property type="entry name" value="Ribbon_hlx_hlx"/>
</dbReference>
<evidence type="ECO:0000313" key="3">
    <source>
        <dbReference type="EMBL" id="MBB3964775.1"/>
    </source>
</evidence>
<keyword evidence="4" id="KW-1185">Reference proteome</keyword>
<dbReference type="InterPro" id="IPR052991">
    <property type="entry name" value="Non-func_TypeII_TA_Antitoxin"/>
</dbReference>